<organism evidence="12 13">
    <name type="scientific">Branchiostoma lanceolatum</name>
    <name type="common">Common lancelet</name>
    <name type="synonym">Amphioxus lanceolatum</name>
    <dbReference type="NCBI Taxonomy" id="7740"/>
    <lineage>
        <taxon>Eukaryota</taxon>
        <taxon>Metazoa</taxon>
        <taxon>Chordata</taxon>
        <taxon>Cephalochordata</taxon>
        <taxon>Leptocardii</taxon>
        <taxon>Amphioxiformes</taxon>
        <taxon>Branchiostomatidae</taxon>
        <taxon>Branchiostoma</taxon>
    </lineage>
</organism>
<evidence type="ECO:0000256" key="8">
    <source>
        <dbReference type="ARBA" id="ARBA00023224"/>
    </source>
</evidence>
<dbReference type="SUPFAM" id="SSF81321">
    <property type="entry name" value="Family A G protein-coupled receptor-like"/>
    <property type="match status" value="1"/>
</dbReference>
<keyword evidence="4 11" id="KW-1133">Transmembrane helix</keyword>
<evidence type="ECO:0000313" key="13">
    <source>
        <dbReference type="Proteomes" id="UP000838412"/>
    </source>
</evidence>
<feature type="transmembrane region" description="Helical" evidence="11">
    <location>
        <begin position="88"/>
        <end position="108"/>
    </location>
</feature>
<dbReference type="EMBL" id="OV696697">
    <property type="protein sequence ID" value="CAH1242102.1"/>
    <property type="molecule type" value="Genomic_DNA"/>
</dbReference>
<dbReference type="OrthoDB" id="10044919at2759"/>
<dbReference type="GO" id="GO:0004930">
    <property type="term" value="F:G protein-coupled receptor activity"/>
    <property type="evidence" value="ECO:0007669"/>
    <property type="project" value="UniProtKB-KW"/>
</dbReference>
<dbReference type="PANTHER" id="PTHR24229">
    <property type="entry name" value="NEUROPEPTIDES RECEPTOR"/>
    <property type="match status" value="1"/>
</dbReference>
<evidence type="ECO:0000256" key="6">
    <source>
        <dbReference type="ARBA" id="ARBA00023136"/>
    </source>
</evidence>
<evidence type="ECO:0000256" key="5">
    <source>
        <dbReference type="ARBA" id="ARBA00023040"/>
    </source>
</evidence>
<dbReference type="InterPro" id="IPR000276">
    <property type="entry name" value="GPCR_Rhodpsn"/>
</dbReference>
<dbReference type="GO" id="GO:0007218">
    <property type="term" value="P:neuropeptide signaling pathway"/>
    <property type="evidence" value="ECO:0007669"/>
    <property type="project" value="TreeGrafter"/>
</dbReference>
<evidence type="ECO:0000256" key="10">
    <source>
        <dbReference type="SAM" id="MobiDB-lite"/>
    </source>
</evidence>
<reference evidence="12" key="1">
    <citation type="submission" date="2022-01" db="EMBL/GenBank/DDBJ databases">
        <authorList>
            <person name="Braso-Vives M."/>
        </authorList>
    </citation>
    <scope>NUCLEOTIDE SEQUENCE</scope>
</reference>
<keyword evidence="8 9" id="KW-0807">Transducer</keyword>
<dbReference type="CDD" id="cd00637">
    <property type="entry name" value="7tm_classA_rhodopsin-like"/>
    <property type="match status" value="1"/>
</dbReference>
<dbReference type="GO" id="GO:0042923">
    <property type="term" value="F:neuropeptide binding"/>
    <property type="evidence" value="ECO:0007669"/>
    <property type="project" value="TreeGrafter"/>
</dbReference>
<evidence type="ECO:0000256" key="4">
    <source>
        <dbReference type="ARBA" id="ARBA00022989"/>
    </source>
</evidence>
<evidence type="ECO:0000256" key="1">
    <source>
        <dbReference type="ARBA" id="ARBA00004651"/>
    </source>
</evidence>
<dbReference type="Gene3D" id="1.20.1070.10">
    <property type="entry name" value="Rhodopsin 7-helix transmembrane proteins"/>
    <property type="match status" value="1"/>
</dbReference>
<keyword evidence="2" id="KW-1003">Cell membrane</keyword>
<evidence type="ECO:0000256" key="2">
    <source>
        <dbReference type="ARBA" id="ARBA00022475"/>
    </source>
</evidence>
<dbReference type="PRINTS" id="PR00237">
    <property type="entry name" value="GPCRRHODOPSN"/>
</dbReference>
<dbReference type="Pfam" id="PF00001">
    <property type="entry name" value="7tm_1"/>
    <property type="match status" value="1"/>
</dbReference>
<keyword evidence="13" id="KW-1185">Reference proteome</keyword>
<comment type="similarity">
    <text evidence="9">Belongs to the G-protein coupled receptor 1 family.</text>
</comment>
<feature type="transmembrane region" description="Helical" evidence="11">
    <location>
        <begin position="128"/>
        <end position="147"/>
    </location>
</feature>
<name>A0A8J9YUV0_BRALA</name>
<gene>
    <name evidence="12" type="primary">SSTR2</name>
    <name evidence="12" type="ORF">BLAG_LOCUS5440</name>
</gene>
<dbReference type="Proteomes" id="UP000838412">
    <property type="component" value="Chromosome 12"/>
</dbReference>
<evidence type="ECO:0000256" key="11">
    <source>
        <dbReference type="SAM" id="Phobius"/>
    </source>
</evidence>
<accession>A0A8J9YUV0</accession>
<evidence type="ECO:0000313" key="12">
    <source>
        <dbReference type="EMBL" id="CAH1242102.1"/>
    </source>
</evidence>
<keyword evidence="6 11" id="KW-0472">Membrane</keyword>
<keyword evidence="3 9" id="KW-0812">Transmembrane</keyword>
<comment type="subcellular location">
    <subcellularLocation>
        <location evidence="1">Cell membrane</location>
        <topology evidence="1">Multi-pass membrane protein</topology>
    </subcellularLocation>
</comment>
<evidence type="ECO:0000256" key="3">
    <source>
        <dbReference type="ARBA" id="ARBA00022692"/>
    </source>
</evidence>
<sequence length="416" mass="46578">MSAYNGSVSLDPSQDFLANWTHVSSANSTNFTVATPSPENTDVVNDVTAQKIPVFVELILAAIGVLANSLVIYVIARYREMRTVPNVFVLNIAVADLLYCFEFVPVWNTLNFLPNGWIFGQAVCTITRALYGICGNASILFVIVMSIERYHAVADPIGHHQRSSKKRTWIISAALWLVSLIFTIHIIAFSKVKVRGTYKDCSSDPSSIVPYEDYIKGILIYRFVAWCVLPLTILIPCYARLYYKLHHGDVIQADSGVAAKSRHRVTRMVTVVVAVFTVSWMPLHIVYLVKFGFHLYSVPEGDPDPLQMFVGMLSSTNSMINPFLYALLGDKFRIYMKKALCCGRGVDKRRYQLGSTLHSNDATRLTQRTLVWENQHVPTSARGKTAETEISSSSDRNKATPKTAEKREYNASSIEV</sequence>
<dbReference type="PROSITE" id="PS00237">
    <property type="entry name" value="G_PROTEIN_RECEP_F1_1"/>
    <property type="match status" value="1"/>
</dbReference>
<feature type="transmembrane region" description="Helical" evidence="11">
    <location>
        <begin position="309"/>
        <end position="328"/>
    </location>
</feature>
<dbReference type="FunFam" id="1.20.1070.10:FF:000324">
    <property type="entry name" value="Uncharacterized protein"/>
    <property type="match status" value="1"/>
</dbReference>
<protein>
    <submittedName>
        <fullName evidence="12">SSTR2 protein</fullName>
    </submittedName>
</protein>
<evidence type="ECO:0000256" key="7">
    <source>
        <dbReference type="ARBA" id="ARBA00023170"/>
    </source>
</evidence>
<keyword evidence="5 9" id="KW-0297">G-protein coupled receptor</keyword>
<feature type="transmembrane region" description="Helical" evidence="11">
    <location>
        <begin position="168"/>
        <end position="189"/>
    </location>
</feature>
<dbReference type="AlphaFoldDB" id="A0A8J9YUV0"/>
<feature type="transmembrane region" description="Helical" evidence="11">
    <location>
        <begin position="54"/>
        <end position="76"/>
    </location>
</feature>
<keyword evidence="7 9" id="KW-0675">Receptor</keyword>
<feature type="compositionally biased region" description="Basic and acidic residues" evidence="10">
    <location>
        <begin position="395"/>
        <end position="409"/>
    </location>
</feature>
<dbReference type="GO" id="GO:0005886">
    <property type="term" value="C:plasma membrane"/>
    <property type="evidence" value="ECO:0007669"/>
    <property type="project" value="UniProtKB-SubCell"/>
</dbReference>
<feature type="region of interest" description="Disordered" evidence="10">
    <location>
        <begin position="376"/>
        <end position="416"/>
    </location>
</feature>
<dbReference type="PANTHER" id="PTHR24229:SF112">
    <property type="entry name" value="CHEMOKINE-LIKE RECEPTOR 1"/>
    <property type="match status" value="1"/>
</dbReference>
<dbReference type="GO" id="GO:0043005">
    <property type="term" value="C:neuron projection"/>
    <property type="evidence" value="ECO:0007669"/>
    <property type="project" value="TreeGrafter"/>
</dbReference>
<evidence type="ECO:0000256" key="9">
    <source>
        <dbReference type="RuleBase" id="RU000688"/>
    </source>
</evidence>
<feature type="transmembrane region" description="Helical" evidence="11">
    <location>
        <begin position="219"/>
        <end position="239"/>
    </location>
</feature>
<feature type="transmembrane region" description="Helical" evidence="11">
    <location>
        <begin position="268"/>
        <end position="289"/>
    </location>
</feature>
<proteinExistence type="inferred from homology"/>